<dbReference type="RefSeq" id="WP_191764725.1">
    <property type="nucleotide sequence ID" value="NZ_JACSPP010000048.1"/>
</dbReference>
<name>A0ABR8YAV0_9BACT</name>
<comment type="caution">
    <text evidence="1">The sequence shown here is derived from an EMBL/GenBank/DDBJ whole genome shotgun (WGS) entry which is preliminary data.</text>
</comment>
<keyword evidence="2" id="KW-1185">Reference proteome</keyword>
<sequence length="158" mass="18201">MSDTRKIQLIHVAELDYSLKENLIPETKEKCETDINPGFGFKIKINEDNSTLSIEATAFYANKAGVEVADSKFIYVLYFENMDTIIKKDKDESFLYIPDEIMDVVIQEAFITGRMFLSSHVKNTALKDLYLPFNGASSLIKQVKFQNKKRKKEIKDED</sequence>
<accession>A0ABR8YAV0</accession>
<evidence type="ECO:0000313" key="1">
    <source>
        <dbReference type="EMBL" id="MBD8041344.1"/>
    </source>
</evidence>
<proteinExistence type="predicted"/>
<reference evidence="1 2" key="1">
    <citation type="submission" date="2020-08" db="EMBL/GenBank/DDBJ databases">
        <title>A Genomic Blueprint of the Chicken Gut Microbiome.</title>
        <authorList>
            <person name="Gilroy R."/>
            <person name="Ravi A."/>
            <person name="Getino M."/>
            <person name="Pursley I."/>
            <person name="Horton D.L."/>
            <person name="Alikhan N.-F."/>
            <person name="Baker D."/>
            <person name="Gharbi K."/>
            <person name="Hall N."/>
            <person name="Watson M."/>
            <person name="Adriaenssens E.M."/>
            <person name="Foster-Nyarko E."/>
            <person name="Jarju S."/>
            <person name="Secka A."/>
            <person name="Antonio M."/>
            <person name="Oren A."/>
            <person name="Chaudhuri R."/>
            <person name="La Ragione R.M."/>
            <person name="Hildebrand F."/>
            <person name="Pallen M.J."/>
        </authorList>
    </citation>
    <scope>NUCLEOTIDE SEQUENCE [LARGE SCALE GENOMIC DNA]</scope>
    <source>
        <strain evidence="1 2">Sa1CVN1</strain>
    </source>
</reference>
<dbReference type="EMBL" id="JACSPP010000048">
    <property type="protein sequence ID" value="MBD8041344.1"/>
    <property type="molecule type" value="Genomic_DNA"/>
</dbReference>
<evidence type="ECO:0008006" key="3">
    <source>
        <dbReference type="Google" id="ProtNLM"/>
    </source>
</evidence>
<organism evidence="1 2">
    <name type="scientific">Phocaeicola intestinalis</name>
    <dbReference type="NCBI Taxonomy" id="2762212"/>
    <lineage>
        <taxon>Bacteria</taxon>
        <taxon>Pseudomonadati</taxon>
        <taxon>Bacteroidota</taxon>
        <taxon>Bacteroidia</taxon>
        <taxon>Bacteroidales</taxon>
        <taxon>Bacteroidaceae</taxon>
        <taxon>Phocaeicola</taxon>
    </lineage>
</organism>
<protein>
    <recommendedName>
        <fullName evidence="3">Preprotein translocase subunit SecB</fullName>
    </recommendedName>
</protein>
<gene>
    <name evidence="1" type="ORF">H9625_13035</name>
</gene>
<dbReference type="Proteomes" id="UP000620874">
    <property type="component" value="Unassembled WGS sequence"/>
</dbReference>
<evidence type="ECO:0000313" key="2">
    <source>
        <dbReference type="Proteomes" id="UP000620874"/>
    </source>
</evidence>